<dbReference type="SMART" id="SM00720">
    <property type="entry name" value="calpain_III"/>
    <property type="match status" value="1"/>
</dbReference>
<comment type="similarity">
    <text evidence="1">Belongs to the peptidase C2 family. PalB/RIM13 subfamily.</text>
</comment>
<dbReference type="PROSITE" id="PS50203">
    <property type="entry name" value="CALPAIN_CAT"/>
    <property type="match status" value="1"/>
</dbReference>
<reference evidence="8" key="1">
    <citation type="submission" date="2021-03" db="EMBL/GenBank/DDBJ databases">
        <authorList>
            <person name="Tagirdzhanova G."/>
        </authorList>
    </citation>
    <scope>NUCLEOTIDE SEQUENCE</scope>
</reference>
<dbReference type="SUPFAM" id="SSF54001">
    <property type="entry name" value="Cysteine proteinases"/>
    <property type="match status" value="1"/>
</dbReference>
<dbReference type="Gene3D" id="3.90.70.10">
    <property type="entry name" value="Cysteine proteinases"/>
    <property type="match status" value="1"/>
</dbReference>
<gene>
    <name evidence="8" type="ORF">GOMPHAMPRED_006855</name>
</gene>
<dbReference type="EMBL" id="CAJPDQ010000005">
    <property type="protein sequence ID" value="CAF9909746.1"/>
    <property type="molecule type" value="Genomic_DNA"/>
</dbReference>
<dbReference type="OrthoDB" id="167576at2759"/>
<feature type="active site" evidence="5">
    <location>
        <position position="286"/>
    </location>
</feature>
<feature type="compositionally biased region" description="Low complexity" evidence="6">
    <location>
        <begin position="301"/>
        <end position="312"/>
    </location>
</feature>
<evidence type="ECO:0000256" key="6">
    <source>
        <dbReference type="SAM" id="MobiDB-lite"/>
    </source>
</evidence>
<keyword evidence="4 5" id="KW-0788">Thiol protease</keyword>
<dbReference type="GO" id="GO:0006508">
    <property type="term" value="P:proteolysis"/>
    <property type="evidence" value="ECO:0007669"/>
    <property type="project" value="UniProtKB-KW"/>
</dbReference>
<dbReference type="PANTHER" id="PTHR46143">
    <property type="entry name" value="CALPAIN-7"/>
    <property type="match status" value="1"/>
</dbReference>
<dbReference type="InterPro" id="IPR036213">
    <property type="entry name" value="Calpain_III_sf"/>
</dbReference>
<dbReference type="Gene3D" id="2.60.120.380">
    <property type="match status" value="1"/>
</dbReference>
<evidence type="ECO:0000313" key="8">
    <source>
        <dbReference type="EMBL" id="CAF9909746.1"/>
    </source>
</evidence>
<feature type="active site" evidence="5">
    <location>
        <position position="266"/>
    </location>
</feature>
<organism evidence="8 9">
    <name type="scientific">Gomphillus americanus</name>
    <dbReference type="NCBI Taxonomy" id="1940652"/>
    <lineage>
        <taxon>Eukaryota</taxon>
        <taxon>Fungi</taxon>
        <taxon>Dikarya</taxon>
        <taxon>Ascomycota</taxon>
        <taxon>Pezizomycotina</taxon>
        <taxon>Lecanoromycetes</taxon>
        <taxon>OSLEUM clade</taxon>
        <taxon>Ostropomycetidae</taxon>
        <taxon>Ostropales</taxon>
        <taxon>Graphidaceae</taxon>
        <taxon>Gomphilloideae</taxon>
        <taxon>Gomphillus</taxon>
    </lineage>
</organism>
<evidence type="ECO:0000256" key="2">
    <source>
        <dbReference type="ARBA" id="ARBA00022670"/>
    </source>
</evidence>
<dbReference type="GO" id="GO:0004198">
    <property type="term" value="F:calcium-dependent cysteine-type endopeptidase activity"/>
    <property type="evidence" value="ECO:0007669"/>
    <property type="project" value="InterPro"/>
</dbReference>
<dbReference type="InterPro" id="IPR038765">
    <property type="entry name" value="Papain-like_cys_pep_sf"/>
</dbReference>
<comment type="caution">
    <text evidence="8">The sequence shown here is derived from an EMBL/GenBank/DDBJ whole genome shotgun (WGS) entry which is preliminary data.</text>
</comment>
<dbReference type="Pfam" id="PF00648">
    <property type="entry name" value="Peptidase_C2"/>
    <property type="match status" value="1"/>
</dbReference>
<name>A0A8H3EM64_9LECA</name>
<evidence type="ECO:0000256" key="3">
    <source>
        <dbReference type="ARBA" id="ARBA00022801"/>
    </source>
</evidence>
<evidence type="ECO:0000313" key="9">
    <source>
        <dbReference type="Proteomes" id="UP000664169"/>
    </source>
</evidence>
<dbReference type="InterPro" id="IPR001300">
    <property type="entry name" value="Peptidase_C2_calpain_cat"/>
</dbReference>
<dbReference type="Proteomes" id="UP000664169">
    <property type="component" value="Unassembled WGS sequence"/>
</dbReference>
<dbReference type="InterPro" id="IPR051297">
    <property type="entry name" value="PalB/RIM13"/>
</dbReference>
<dbReference type="Pfam" id="PF25435">
    <property type="entry name" value="PalB_C"/>
    <property type="match status" value="1"/>
</dbReference>
<keyword evidence="9" id="KW-1185">Reference proteome</keyword>
<sequence>MALQTSKLIRLRAPISDDSRLTNKEKIIILRGSKLNGCIFPPWNGQPDSEEFLGAWEDNTEFRLSSEQRNALDRWSRPAQEGELLVAQKSIVDLVQDVITDCSVVASLCALTARSERLGSQHEDLHAAIRFPVDISPNGKYIYKFHFNGCYRKVVIDDRLPNSKAIRSLHCFDRNNPGNVCPALMEKAYLKVRGGYDFAGSNSGTDLWILTGWIPEQLFLQSEDVVPQLFWKRIFNAHNYGDVLITLGTSKMSSQEERLSGLTSEHAYAVINMKEEDGKQSFLIKNPWSKGGSWTGNVDATPQQTGPQSPTTNSEETLPEGVFWMDLYSVINVFHTIYLNWNPGLFKYRYDAHFSWKLNSTRSRSSLVDNPQYRVQSRAATTIYLVLTRHFKDHENEKDGAHECVCGYLGLFVYDSPHRVLVRGQAIKHSHYLDAPNVLLRLEMPANTAYTIVVAEQDLAEDDVQFTLSAFSLESLVHLQAAQDEFSNSITLDGSWSVSSAGGNAASSKYSQNPQFSLRIPSPTDIALVLGAANSEFSVQVRIVWANGKRIPPVVMSRDVYSDSGEYSKGCAVLSLRNVLPGIYTIVCSTFEEAQYGAFTLTLNSNNGNCQIRPIPKDEAGLIVSRLPVAWLRAGTNRLLAPITVTRNSRLRFIAKIPAAAGGSPSSPLKMSVEYGQGPMKRVLLDTDDFTSSPELHTAEIDLSSNMVSQTGPGVWLVVERIASEYTGDDHVQIEVLANMPGIVIGSWGRESDETIEALRNKLSRSAIVDT</sequence>
<dbReference type="PANTHER" id="PTHR46143:SF1">
    <property type="entry name" value="CALPAIN-7"/>
    <property type="match status" value="1"/>
</dbReference>
<evidence type="ECO:0000256" key="1">
    <source>
        <dbReference type="ARBA" id="ARBA00010193"/>
    </source>
</evidence>
<dbReference type="AlphaFoldDB" id="A0A8H3EM64"/>
<evidence type="ECO:0000256" key="5">
    <source>
        <dbReference type="PROSITE-ProRule" id="PRU00239"/>
    </source>
</evidence>
<feature type="domain" description="Calpain catalytic" evidence="7">
    <location>
        <begin position="37"/>
        <end position="343"/>
    </location>
</feature>
<protein>
    <recommendedName>
        <fullName evidence="7">Calpain catalytic domain-containing protein</fullName>
    </recommendedName>
</protein>
<dbReference type="SUPFAM" id="SSF49758">
    <property type="entry name" value="Calpain large subunit, middle domain (domain III)"/>
    <property type="match status" value="2"/>
</dbReference>
<dbReference type="InterPro" id="IPR022683">
    <property type="entry name" value="Calpain_III"/>
</dbReference>
<feature type="region of interest" description="Disordered" evidence="6">
    <location>
        <begin position="294"/>
        <end position="315"/>
    </location>
</feature>
<dbReference type="CDD" id="cd00044">
    <property type="entry name" value="CysPc"/>
    <property type="match status" value="1"/>
</dbReference>
<accession>A0A8H3EM64</accession>
<dbReference type="SMART" id="SM00230">
    <property type="entry name" value="CysPc"/>
    <property type="match status" value="1"/>
</dbReference>
<evidence type="ECO:0000259" key="7">
    <source>
        <dbReference type="PROSITE" id="PS50203"/>
    </source>
</evidence>
<feature type="active site" evidence="5">
    <location>
        <position position="102"/>
    </location>
</feature>
<proteinExistence type="inferred from homology"/>
<keyword evidence="2 5" id="KW-0645">Protease</keyword>
<evidence type="ECO:0000256" key="4">
    <source>
        <dbReference type="ARBA" id="ARBA00022807"/>
    </source>
</evidence>
<keyword evidence="3 5" id="KW-0378">Hydrolase</keyword>